<sequence>MKKYTKLLVALLLAGAGAFANAADLERSVALNLVDGTADFAPVLEFSAGSQGKTFVDTYSFSVAGSFDADSNVSWLSTGANSGLQLTNFDLYKVGSATPMLKGIQYPQNNLWLFFGNALTAGNYMIKVGGSVLTDEAITYSGNVVLSAVPEADTYAMLLAGFGVLGLLSRRRKHGAA</sequence>
<keyword evidence="1" id="KW-0732">Signal</keyword>
<organism evidence="3 4">
    <name type="scientific">Duganella vulcania</name>
    <dbReference type="NCBI Taxonomy" id="2692166"/>
    <lineage>
        <taxon>Bacteria</taxon>
        <taxon>Pseudomonadati</taxon>
        <taxon>Pseudomonadota</taxon>
        <taxon>Betaproteobacteria</taxon>
        <taxon>Burkholderiales</taxon>
        <taxon>Oxalobacteraceae</taxon>
        <taxon>Telluria group</taxon>
        <taxon>Duganella</taxon>
    </lineage>
</organism>
<accession>A0A845HJD9</accession>
<feature type="chain" id="PRO_5032560809" evidence="1">
    <location>
        <begin position="23"/>
        <end position="177"/>
    </location>
</feature>
<protein>
    <submittedName>
        <fullName evidence="3">PEP-CTERM sorting domain-containing protein</fullName>
    </submittedName>
</protein>
<dbReference type="Pfam" id="PF07589">
    <property type="entry name" value="PEP-CTERM"/>
    <property type="match status" value="1"/>
</dbReference>
<reference evidence="3 4" key="1">
    <citation type="submission" date="2019-12" db="EMBL/GenBank/DDBJ databases">
        <title>Novel species isolated from a subtropical stream in China.</title>
        <authorList>
            <person name="Lu H."/>
        </authorList>
    </citation>
    <scope>NUCLEOTIDE SEQUENCE [LARGE SCALE GENOMIC DNA]</scope>
    <source>
        <strain evidence="3 4">FT107W</strain>
    </source>
</reference>
<proteinExistence type="predicted"/>
<dbReference type="NCBIfam" id="NF038126">
    <property type="entry name" value="PEP_CTERM_FxDxF"/>
    <property type="match status" value="1"/>
</dbReference>
<dbReference type="Proteomes" id="UP000484875">
    <property type="component" value="Unassembled WGS sequence"/>
</dbReference>
<dbReference type="EMBL" id="WWCV01000020">
    <property type="protein sequence ID" value="MYN17665.1"/>
    <property type="molecule type" value="Genomic_DNA"/>
</dbReference>
<evidence type="ECO:0000259" key="2">
    <source>
        <dbReference type="Pfam" id="PF07589"/>
    </source>
</evidence>
<evidence type="ECO:0000313" key="3">
    <source>
        <dbReference type="EMBL" id="MYN17665.1"/>
    </source>
</evidence>
<dbReference type="RefSeq" id="WP_161090275.1">
    <property type="nucleotide sequence ID" value="NZ_WWCV01000020.1"/>
</dbReference>
<keyword evidence="4" id="KW-1185">Reference proteome</keyword>
<comment type="caution">
    <text evidence="3">The sequence shown here is derived from an EMBL/GenBank/DDBJ whole genome shotgun (WGS) entry which is preliminary data.</text>
</comment>
<evidence type="ECO:0000256" key="1">
    <source>
        <dbReference type="SAM" id="SignalP"/>
    </source>
</evidence>
<feature type="signal peptide" evidence="1">
    <location>
        <begin position="1"/>
        <end position="22"/>
    </location>
</feature>
<evidence type="ECO:0000313" key="4">
    <source>
        <dbReference type="Proteomes" id="UP000484875"/>
    </source>
</evidence>
<feature type="domain" description="Ice-binding protein C-terminal" evidence="2">
    <location>
        <begin position="148"/>
        <end position="172"/>
    </location>
</feature>
<gene>
    <name evidence="3" type="ORF">GTP81_12955</name>
</gene>
<dbReference type="AlphaFoldDB" id="A0A845HJD9"/>
<dbReference type="InterPro" id="IPR013424">
    <property type="entry name" value="Ice-binding_C"/>
</dbReference>
<name>A0A845HJD9_9BURK</name>